<feature type="chain" id="PRO_5020745341" description="Tetratricopeptide repeat protein" evidence="1">
    <location>
        <begin position="22"/>
        <end position="339"/>
    </location>
</feature>
<dbReference type="Proteomes" id="UP000295215">
    <property type="component" value="Unassembled WGS sequence"/>
</dbReference>
<dbReference type="RefSeq" id="WP_133712909.1">
    <property type="nucleotide sequence ID" value="NZ_SOAG01000018.1"/>
</dbReference>
<protein>
    <recommendedName>
        <fullName evidence="4">Tetratricopeptide repeat protein</fullName>
    </recommendedName>
</protein>
<dbReference type="PROSITE" id="PS51257">
    <property type="entry name" value="PROKAR_LIPOPROTEIN"/>
    <property type="match status" value="1"/>
</dbReference>
<reference evidence="2 3" key="1">
    <citation type="submission" date="2019-03" db="EMBL/GenBank/DDBJ databases">
        <title>Genomic Encyclopedia of Archaeal and Bacterial Type Strains, Phase II (KMG-II): from individual species to whole genera.</title>
        <authorList>
            <person name="Goeker M."/>
        </authorList>
    </citation>
    <scope>NUCLEOTIDE SEQUENCE [LARGE SCALE GENOMIC DNA]</scope>
    <source>
        <strain evidence="2 3">DSM 28213</strain>
    </source>
</reference>
<feature type="signal peptide" evidence="1">
    <location>
        <begin position="1"/>
        <end position="21"/>
    </location>
</feature>
<dbReference type="Gene3D" id="1.25.40.10">
    <property type="entry name" value="Tetratricopeptide repeat domain"/>
    <property type="match status" value="2"/>
</dbReference>
<evidence type="ECO:0000313" key="3">
    <source>
        <dbReference type="Proteomes" id="UP000295215"/>
    </source>
</evidence>
<dbReference type="InterPro" id="IPR011990">
    <property type="entry name" value="TPR-like_helical_dom_sf"/>
</dbReference>
<accession>A0A4R7ESU4</accession>
<dbReference type="OrthoDB" id="1017207at2"/>
<dbReference type="InterPro" id="IPR019734">
    <property type="entry name" value="TPR_rpt"/>
</dbReference>
<dbReference type="SUPFAM" id="SSF48452">
    <property type="entry name" value="TPR-like"/>
    <property type="match status" value="1"/>
</dbReference>
<dbReference type="SMART" id="SM00028">
    <property type="entry name" value="TPR"/>
    <property type="match status" value="4"/>
</dbReference>
<keyword evidence="1" id="KW-0732">Signal</keyword>
<evidence type="ECO:0008006" key="4">
    <source>
        <dbReference type="Google" id="ProtNLM"/>
    </source>
</evidence>
<evidence type="ECO:0000313" key="2">
    <source>
        <dbReference type="EMBL" id="TDS56864.1"/>
    </source>
</evidence>
<gene>
    <name evidence="2" type="ORF">C8P70_11812</name>
</gene>
<evidence type="ECO:0000256" key="1">
    <source>
        <dbReference type="SAM" id="SignalP"/>
    </source>
</evidence>
<name>A0A4R7ESU4_9FLAO</name>
<dbReference type="EMBL" id="SOAG01000018">
    <property type="protein sequence ID" value="TDS56864.1"/>
    <property type="molecule type" value="Genomic_DNA"/>
</dbReference>
<keyword evidence="3" id="KW-1185">Reference proteome</keyword>
<sequence length="339" mass="39002">MKKKTKHIALFVILLSLLVSCGKKNNSDTLSPTQIDRMQNEARNLFSDRKVNEALEGYKNVAQKAQQINYDQGLSNAYIGVANCYYELSNSNEGIKYLILAEKHAQNNPEILARINMIKGFILVNAHSYDEAEKKFKLVIEYANQIKDQKTAIMLIDRAYINIGNIYLELKKYDLALTNYYKSYTSSDIVNRLASGINMAEIFLLTNKMDSARKYIEIAQNNTYLIPEKKFRSAVNEGLRGVKGLYYIKKEDYRKAVNELKNNPSASKTTFYTTEELLGMAYAKQHKTDSALFYLEKNIHNKLNSRLSDQNIYSATYLIYNDEKLALQKNTNKKEKFIS</sequence>
<comment type="caution">
    <text evidence="2">The sequence shown here is derived from an EMBL/GenBank/DDBJ whole genome shotgun (WGS) entry which is preliminary data.</text>
</comment>
<dbReference type="AlphaFoldDB" id="A0A4R7ESU4"/>
<organism evidence="2 3">
    <name type="scientific">Myroides indicus</name>
    <dbReference type="NCBI Taxonomy" id="1323422"/>
    <lineage>
        <taxon>Bacteria</taxon>
        <taxon>Pseudomonadati</taxon>
        <taxon>Bacteroidota</taxon>
        <taxon>Flavobacteriia</taxon>
        <taxon>Flavobacteriales</taxon>
        <taxon>Flavobacteriaceae</taxon>
        <taxon>Myroides</taxon>
    </lineage>
</organism>
<proteinExistence type="predicted"/>